<keyword evidence="7" id="KW-1185">Reference proteome</keyword>
<comment type="similarity">
    <text evidence="1 5">Belongs to the KptA/TPT1 family.</text>
</comment>
<sequence length="189" mass="20921">MLSKEYEVSLSKRMTKILRHDPASYGLALDPHDGSVPVEELLHALRRLKGWQSVTMENLHQVVANSDKQRFEIKGDRIRARYGHSVERVTYEAGQPPAVLYHGTGSGATVVILKDGIRPMGRQYVHLSEGLQFASLAGKRKGQLAIVAVDTAKAAGEGVIFYFAGNEVWLADYVPAGCCSIYKPEARRR</sequence>
<evidence type="ECO:0000256" key="2">
    <source>
        <dbReference type="ARBA" id="ARBA00022679"/>
    </source>
</evidence>
<dbReference type="GO" id="GO:0006388">
    <property type="term" value="P:tRNA splicing, via endonucleolytic cleavage and ligation"/>
    <property type="evidence" value="ECO:0007669"/>
    <property type="project" value="UniProtKB-UniRule"/>
</dbReference>
<reference evidence="6" key="1">
    <citation type="submission" date="2020-09" db="EMBL/GenBank/DDBJ databases">
        <title>A novel bacterium of genus Paenibacillus, isolated from South China Sea.</title>
        <authorList>
            <person name="Huang H."/>
            <person name="Mo K."/>
            <person name="Hu Y."/>
        </authorList>
    </citation>
    <scope>NUCLEOTIDE SEQUENCE</scope>
    <source>
        <strain evidence="6">IB182363</strain>
    </source>
</reference>
<keyword evidence="3 5" id="KW-0520">NAD</keyword>
<organism evidence="6 7">
    <name type="scientific">Paenibacillus oceani</name>
    <dbReference type="NCBI Taxonomy" id="2772510"/>
    <lineage>
        <taxon>Bacteria</taxon>
        <taxon>Bacillati</taxon>
        <taxon>Bacillota</taxon>
        <taxon>Bacilli</taxon>
        <taxon>Bacillales</taxon>
        <taxon>Paenibacillaceae</taxon>
        <taxon>Paenibacillus</taxon>
    </lineage>
</organism>
<proteinExistence type="inferred from homology"/>
<dbReference type="Pfam" id="PF01885">
    <property type="entry name" value="PTS_2-RNA"/>
    <property type="match status" value="1"/>
</dbReference>
<dbReference type="RefSeq" id="WP_190927578.1">
    <property type="nucleotide sequence ID" value="NZ_JACXJA010000013.1"/>
</dbReference>
<gene>
    <name evidence="5" type="primary">kptA</name>
    <name evidence="6" type="ORF">IDH45_11265</name>
</gene>
<dbReference type="PANTHER" id="PTHR12684:SF2">
    <property type="entry name" value="TRNA 2'-PHOSPHOTRANSFERASE 1"/>
    <property type="match status" value="1"/>
</dbReference>
<evidence type="ECO:0000313" key="6">
    <source>
        <dbReference type="EMBL" id="MBD2862563.1"/>
    </source>
</evidence>
<evidence type="ECO:0000256" key="5">
    <source>
        <dbReference type="HAMAP-Rule" id="MF_00299"/>
    </source>
</evidence>
<dbReference type="Gene3D" id="3.20.170.30">
    <property type="match status" value="1"/>
</dbReference>
<protein>
    <recommendedName>
        <fullName evidence="5">Probable RNA 2'-phosphotransferase</fullName>
        <ecNumber evidence="5">2.7.1.-</ecNumber>
    </recommendedName>
</protein>
<evidence type="ECO:0000256" key="3">
    <source>
        <dbReference type="ARBA" id="ARBA00023027"/>
    </source>
</evidence>
<dbReference type="InterPro" id="IPR022928">
    <property type="entry name" value="RNA_2'-PTrans_KptA"/>
</dbReference>
<evidence type="ECO:0000256" key="4">
    <source>
        <dbReference type="ARBA" id="ARBA00025212"/>
    </source>
</evidence>
<dbReference type="EMBL" id="JACXJA010000013">
    <property type="protein sequence ID" value="MBD2862563.1"/>
    <property type="molecule type" value="Genomic_DNA"/>
</dbReference>
<evidence type="ECO:0000313" key="7">
    <source>
        <dbReference type="Proteomes" id="UP000639396"/>
    </source>
</evidence>
<dbReference type="Gene3D" id="1.10.10.970">
    <property type="entry name" value="RNA 2'-phosphotransferase, Tpt1/KptA family, N-terminal domain"/>
    <property type="match status" value="1"/>
</dbReference>
<dbReference type="PANTHER" id="PTHR12684">
    <property type="entry name" value="PUTATIVE PHOSPHOTRANSFERASE"/>
    <property type="match status" value="1"/>
</dbReference>
<dbReference type="InterPro" id="IPR002745">
    <property type="entry name" value="Ptrans_KptA/Tpt1"/>
</dbReference>
<dbReference type="InterPro" id="IPR042081">
    <property type="entry name" value="RNA_2'-PTrans_C"/>
</dbReference>
<keyword evidence="2 5" id="KW-0808">Transferase</keyword>
<dbReference type="SUPFAM" id="SSF56399">
    <property type="entry name" value="ADP-ribosylation"/>
    <property type="match status" value="1"/>
</dbReference>
<accession>A0A927GZS9</accession>
<dbReference type="GO" id="GO:0003950">
    <property type="term" value="F:NAD+ poly-ADP-ribosyltransferase activity"/>
    <property type="evidence" value="ECO:0007669"/>
    <property type="project" value="InterPro"/>
</dbReference>
<evidence type="ECO:0000256" key="1">
    <source>
        <dbReference type="ARBA" id="ARBA00009836"/>
    </source>
</evidence>
<comment type="caution">
    <text evidence="6">The sequence shown here is derived from an EMBL/GenBank/DDBJ whole genome shotgun (WGS) entry which is preliminary data.</text>
</comment>
<dbReference type="GO" id="GO:0000215">
    <property type="term" value="F:tRNA 2'-phosphotransferase activity"/>
    <property type="evidence" value="ECO:0007669"/>
    <property type="project" value="TreeGrafter"/>
</dbReference>
<dbReference type="HAMAP" id="MF_00299">
    <property type="entry name" value="KptA"/>
    <property type="match status" value="1"/>
</dbReference>
<dbReference type="AlphaFoldDB" id="A0A927GZS9"/>
<dbReference type="InterPro" id="IPR042080">
    <property type="entry name" value="RNA_2'-PTrans_N"/>
</dbReference>
<dbReference type="EC" id="2.7.1.-" evidence="5"/>
<name>A0A927GZS9_9BACL</name>
<comment type="function">
    <text evidence="4 5">Removes the 2'-phosphate from RNA via an intermediate in which the phosphate is ADP-ribosylated by NAD followed by a presumed transesterification to release the RNA and generate ADP-ribose 1''-2''-cyclic phosphate (APPR&gt;P). May function as an ADP-ribosylase.</text>
</comment>
<dbReference type="Proteomes" id="UP000639396">
    <property type="component" value="Unassembled WGS sequence"/>
</dbReference>